<accession>A0A0K1PL06</accession>
<dbReference type="KEGG" id="llu:AKJ09_00760"/>
<proteinExistence type="predicted"/>
<protein>
    <submittedName>
        <fullName evidence="2">Uncharacterized protein</fullName>
    </submittedName>
</protein>
<reference evidence="2 3" key="1">
    <citation type="submission" date="2015-08" db="EMBL/GenBank/DDBJ databases">
        <authorList>
            <person name="Babu N.S."/>
            <person name="Beckwith C.J."/>
            <person name="Beseler K.G."/>
            <person name="Brison A."/>
            <person name="Carone J.V."/>
            <person name="Caskin T.P."/>
            <person name="Diamond M."/>
            <person name="Durham M.E."/>
            <person name="Foxe J.M."/>
            <person name="Go M."/>
            <person name="Henderson B.A."/>
            <person name="Jones I.B."/>
            <person name="McGettigan J.A."/>
            <person name="Micheletti S.J."/>
            <person name="Nasrallah M.E."/>
            <person name="Ortiz D."/>
            <person name="Piller C.R."/>
            <person name="Privatt S.R."/>
            <person name="Schneider S.L."/>
            <person name="Sharp S."/>
            <person name="Smith T.C."/>
            <person name="Stanton J.D."/>
            <person name="Ullery H.E."/>
            <person name="Wilson R.J."/>
            <person name="Serrano M.G."/>
            <person name="Buck G."/>
            <person name="Lee V."/>
            <person name="Wang Y."/>
            <person name="Carvalho R."/>
            <person name="Voegtly L."/>
            <person name="Shi R."/>
            <person name="Duckworth R."/>
            <person name="Johnson A."/>
            <person name="Loviza R."/>
            <person name="Walstead R."/>
            <person name="Shah Z."/>
            <person name="Kiflezghi M."/>
            <person name="Wade K."/>
            <person name="Ball S.L."/>
            <person name="Bradley K.W."/>
            <person name="Asai D.J."/>
            <person name="Bowman C.A."/>
            <person name="Russell D.A."/>
            <person name="Pope W.H."/>
            <person name="Jacobs-Sera D."/>
            <person name="Hendrix R.W."/>
            <person name="Hatfull G.F."/>
        </authorList>
    </citation>
    <scope>NUCLEOTIDE SEQUENCE [LARGE SCALE GENOMIC DNA]</scope>
    <source>
        <strain evidence="2 3">DSM 27648</strain>
    </source>
</reference>
<name>A0A0K1PL06_9BACT</name>
<evidence type="ECO:0000256" key="1">
    <source>
        <dbReference type="SAM" id="MobiDB-lite"/>
    </source>
</evidence>
<evidence type="ECO:0000313" key="3">
    <source>
        <dbReference type="Proteomes" id="UP000064967"/>
    </source>
</evidence>
<gene>
    <name evidence="2" type="ORF">AKJ09_00760</name>
</gene>
<dbReference type="RefSeq" id="WP_146645749.1">
    <property type="nucleotide sequence ID" value="NZ_CP012333.1"/>
</dbReference>
<feature type="region of interest" description="Disordered" evidence="1">
    <location>
        <begin position="46"/>
        <end position="66"/>
    </location>
</feature>
<sequence>MSELRSDTQALLSRAREAGGIPVEDRSRLKTAIFAQVTAASVMTTASAAAATSTGEPPSSSRSASFWGRSVQVARCCRSNPGGRARRTLRRRRP</sequence>
<dbReference type="AlphaFoldDB" id="A0A0K1PL06"/>
<keyword evidence="3" id="KW-1185">Reference proteome</keyword>
<organism evidence="2 3">
    <name type="scientific">Labilithrix luteola</name>
    <dbReference type="NCBI Taxonomy" id="1391654"/>
    <lineage>
        <taxon>Bacteria</taxon>
        <taxon>Pseudomonadati</taxon>
        <taxon>Myxococcota</taxon>
        <taxon>Polyangia</taxon>
        <taxon>Polyangiales</taxon>
        <taxon>Labilitrichaceae</taxon>
        <taxon>Labilithrix</taxon>
    </lineage>
</organism>
<dbReference type="STRING" id="1391654.AKJ09_00760"/>
<evidence type="ECO:0000313" key="2">
    <source>
        <dbReference type="EMBL" id="AKU94096.1"/>
    </source>
</evidence>
<dbReference type="Proteomes" id="UP000064967">
    <property type="component" value="Chromosome"/>
</dbReference>
<feature type="region of interest" description="Disordered" evidence="1">
    <location>
        <begin position="1"/>
        <end position="24"/>
    </location>
</feature>
<dbReference type="EMBL" id="CP012333">
    <property type="protein sequence ID" value="AKU94096.1"/>
    <property type="molecule type" value="Genomic_DNA"/>
</dbReference>